<evidence type="ECO:0000256" key="2">
    <source>
        <dbReference type="RuleBase" id="RU000461"/>
    </source>
</evidence>
<keyword evidence="2" id="KW-0408">Iron</keyword>
<keyword evidence="2" id="KW-0479">Metal-binding</keyword>
<reference evidence="3 4" key="1">
    <citation type="submission" date="2020-02" db="EMBL/GenBank/DDBJ databases">
        <title>The whole genome sequence of CPCC 205119.</title>
        <authorList>
            <person name="Jiang Z."/>
        </authorList>
    </citation>
    <scope>NUCLEOTIDE SEQUENCE [LARGE SCALE GENOMIC DNA]</scope>
    <source>
        <strain evidence="3 4">CPCC 205119</strain>
    </source>
</reference>
<keyword evidence="2" id="KW-0503">Monooxygenase</keyword>
<name>A0A7K3WA16_9ACTN</name>
<dbReference type="InterPro" id="IPR036396">
    <property type="entry name" value="Cyt_P450_sf"/>
</dbReference>
<sequence length="413" mass="44510">MSSTAVDRFDPMSPSFAAERFALMSELRAQAPAVFVPGIGMWAVTGYDAVREVLGDEERFPAGGGYNALRHLSAEARAVYPVDGPLFAYAVISTDDPLHARLRAPMTAAFSPRRVQALDAVVRADAEQIAGQVAARVQEQGQAVDLYEQVCRRLPPRTICRVFGLPVEEAPRFSAWSASFIALQVPGLPIEAQVQAMTDIAEFDAYVRDIVTGDLSGLDDGVLRTLVEGRRDGTCDLTEDELVGNLANVLFAGHETTVGTMSNMLVRLLRDRDHWAALAAGADPAPLLEELLRIDTSVMGLFRSTAAATRVDGVEVPAGAPLWVAFGAANRDPRAFDRPDEVLLDRPRTPVPLTWGHGAHYCIGTALARQQLRAVMTALPRACPALHLVGDVVEVPNHIARVSVAIPAGRQQP</sequence>
<dbReference type="PRINTS" id="PR00359">
    <property type="entry name" value="BP450"/>
</dbReference>
<dbReference type="Proteomes" id="UP000470470">
    <property type="component" value="Unassembled WGS sequence"/>
</dbReference>
<dbReference type="GO" id="GO:0004497">
    <property type="term" value="F:monooxygenase activity"/>
    <property type="evidence" value="ECO:0007669"/>
    <property type="project" value="UniProtKB-KW"/>
</dbReference>
<dbReference type="Gene3D" id="1.10.630.10">
    <property type="entry name" value="Cytochrome P450"/>
    <property type="match status" value="1"/>
</dbReference>
<proteinExistence type="inferred from homology"/>
<dbReference type="PANTHER" id="PTHR46696:SF6">
    <property type="entry name" value="P450, PUTATIVE (EUROFUNG)-RELATED"/>
    <property type="match status" value="1"/>
</dbReference>
<gene>
    <name evidence="3" type="ORF">G1H19_04005</name>
</gene>
<dbReference type="PROSITE" id="PS00086">
    <property type="entry name" value="CYTOCHROME_P450"/>
    <property type="match status" value="1"/>
</dbReference>
<dbReference type="GO" id="GO:0016705">
    <property type="term" value="F:oxidoreductase activity, acting on paired donors, with incorporation or reduction of molecular oxygen"/>
    <property type="evidence" value="ECO:0007669"/>
    <property type="project" value="InterPro"/>
</dbReference>
<dbReference type="AlphaFoldDB" id="A0A7K3WA16"/>
<evidence type="ECO:0000313" key="4">
    <source>
        <dbReference type="Proteomes" id="UP000470470"/>
    </source>
</evidence>
<dbReference type="RefSeq" id="WP_152730315.1">
    <property type="nucleotide sequence ID" value="NZ_JAABOZ010000007.1"/>
</dbReference>
<dbReference type="InterPro" id="IPR017972">
    <property type="entry name" value="Cyt_P450_CS"/>
</dbReference>
<keyword evidence="2" id="KW-0349">Heme</keyword>
<comment type="similarity">
    <text evidence="1 2">Belongs to the cytochrome P450 family.</text>
</comment>
<dbReference type="EMBL" id="JAAGWK010000008">
    <property type="protein sequence ID" value="NEL53177.1"/>
    <property type="molecule type" value="Genomic_DNA"/>
</dbReference>
<protein>
    <submittedName>
        <fullName evidence="3">Cytochrome P450</fullName>
    </submittedName>
</protein>
<dbReference type="GO" id="GO:0020037">
    <property type="term" value="F:heme binding"/>
    <property type="evidence" value="ECO:0007669"/>
    <property type="project" value="InterPro"/>
</dbReference>
<comment type="caution">
    <text evidence="3">The sequence shown here is derived from an EMBL/GenBank/DDBJ whole genome shotgun (WGS) entry which is preliminary data.</text>
</comment>
<dbReference type="GO" id="GO:0005506">
    <property type="term" value="F:iron ion binding"/>
    <property type="evidence" value="ECO:0007669"/>
    <property type="project" value="InterPro"/>
</dbReference>
<keyword evidence="2" id="KW-0560">Oxidoreductase</keyword>
<dbReference type="PANTHER" id="PTHR46696">
    <property type="entry name" value="P450, PUTATIVE (EUROFUNG)-RELATED"/>
    <property type="match status" value="1"/>
</dbReference>
<dbReference type="Pfam" id="PF00067">
    <property type="entry name" value="p450"/>
    <property type="match status" value="2"/>
</dbReference>
<dbReference type="InterPro" id="IPR002397">
    <property type="entry name" value="Cyt_P450_B"/>
</dbReference>
<organism evidence="3 4">
    <name type="scientific">Goekera deserti</name>
    <dbReference type="NCBI Taxonomy" id="2497753"/>
    <lineage>
        <taxon>Bacteria</taxon>
        <taxon>Bacillati</taxon>
        <taxon>Actinomycetota</taxon>
        <taxon>Actinomycetes</taxon>
        <taxon>Geodermatophilales</taxon>
        <taxon>Geodermatophilaceae</taxon>
        <taxon>Goekera</taxon>
    </lineage>
</organism>
<evidence type="ECO:0000313" key="3">
    <source>
        <dbReference type="EMBL" id="NEL53177.1"/>
    </source>
</evidence>
<evidence type="ECO:0000256" key="1">
    <source>
        <dbReference type="ARBA" id="ARBA00010617"/>
    </source>
</evidence>
<dbReference type="SUPFAM" id="SSF48264">
    <property type="entry name" value="Cytochrome P450"/>
    <property type="match status" value="1"/>
</dbReference>
<dbReference type="InterPro" id="IPR001128">
    <property type="entry name" value="Cyt_P450"/>
</dbReference>
<keyword evidence="4" id="KW-1185">Reference proteome</keyword>
<accession>A0A7K3WA16</accession>